<feature type="transmembrane region" description="Helical" evidence="1">
    <location>
        <begin position="84"/>
        <end position="105"/>
    </location>
</feature>
<dbReference type="AlphaFoldDB" id="A0A2Z2KHC2"/>
<gene>
    <name evidence="2" type="ORF">B9T62_23320</name>
</gene>
<feature type="transmembrane region" description="Helical" evidence="1">
    <location>
        <begin position="152"/>
        <end position="174"/>
    </location>
</feature>
<keyword evidence="1" id="KW-1133">Transmembrane helix</keyword>
<name>A0A2Z2KHC2_9BACL</name>
<proteinExistence type="predicted"/>
<evidence type="ECO:0000313" key="2">
    <source>
        <dbReference type="EMBL" id="ASA23475.1"/>
    </source>
</evidence>
<keyword evidence="3" id="KW-1185">Reference proteome</keyword>
<sequence length="231" mass="25785">MQNRYKRSIYFAKLSVQLNAVVAIAKILLGIFSLSFFLCVNAFYNIGIAIAKHSAVKVHETSKVSPDNSNQEEIRNHQHSTYRFIGIIVMTSSLLYIVYCSKIVFFGGSNTQYHPYIGLAIATITFTEIIVSFVGVIAARRSYETVIEAIRLTNFASSLTSLVLTQAAILSFTYKGDASFYNGLSGIIFGSLAALIGLYMILRNPERKSFIAIISQYVIEKLKSVYLTRKE</sequence>
<dbReference type="OrthoDB" id="2065496at2"/>
<feature type="transmembrane region" description="Helical" evidence="1">
    <location>
        <begin position="180"/>
        <end position="202"/>
    </location>
</feature>
<evidence type="ECO:0000256" key="1">
    <source>
        <dbReference type="SAM" id="Phobius"/>
    </source>
</evidence>
<dbReference type="RefSeq" id="WP_087917463.1">
    <property type="nucleotide sequence ID" value="NZ_CP021780.1"/>
</dbReference>
<feature type="transmembrane region" description="Helical" evidence="1">
    <location>
        <begin position="20"/>
        <end position="44"/>
    </location>
</feature>
<keyword evidence="1" id="KW-0472">Membrane</keyword>
<dbReference type="EMBL" id="CP021780">
    <property type="protein sequence ID" value="ASA23475.1"/>
    <property type="molecule type" value="Genomic_DNA"/>
</dbReference>
<reference evidence="2 3" key="1">
    <citation type="submission" date="2017-06" db="EMBL/GenBank/DDBJ databases">
        <title>Complete genome sequence of Paenibacillus donghaensis KCTC 13049T isolated from East Sea sediment, South Korea.</title>
        <authorList>
            <person name="Jung B.K."/>
            <person name="Hong S.-J."/>
            <person name="Shin J.-H."/>
        </authorList>
    </citation>
    <scope>NUCLEOTIDE SEQUENCE [LARGE SCALE GENOMIC DNA]</scope>
    <source>
        <strain evidence="2 3">KCTC 13049</strain>
    </source>
</reference>
<keyword evidence="1" id="KW-0812">Transmembrane</keyword>
<organism evidence="2 3">
    <name type="scientific">Paenibacillus donghaensis</name>
    <dbReference type="NCBI Taxonomy" id="414771"/>
    <lineage>
        <taxon>Bacteria</taxon>
        <taxon>Bacillati</taxon>
        <taxon>Bacillota</taxon>
        <taxon>Bacilli</taxon>
        <taxon>Bacillales</taxon>
        <taxon>Paenibacillaceae</taxon>
        <taxon>Paenibacillus</taxon>
    </lineage>
</organism>
<accession>A0A2Z2KHC2</accession>
<evidence type="ECO:0000313" key="3">
    <source>
        <dbReference type="Proteomes" id="UP000249890"/>
    </source>
</evidence>
<dbReference type="KEGG" id="pdh:B9T62_23320"/>
<protein>
    <submittedName>
        <fullName evidence="2">Uncharacterized protein</fullName>
    </submittedName>
</protein>
<dbReference type="Proteomes" id="UP000249890">
    <property type="component" value="Chromosome"/>
</dbReference>
<feature type="transmembrane region" description="Helical" evidence="1">
    <location>
        <begin position="117"/>
        <end position="140"/>
    </location>
</feature>